<dbReference type="RefSeq" id="WP_290246923.1">
    <property type="nucleotide sequence ID" value="NZ_JAUFQT010000001.1"/>
</dbReference>
<dbReference type="CDD" id="cd09604">
    <property type="entry name" value="M1_APN_like"/>
    <property type="match status" value="1"/>
</dbReference>
<dbReference type="Pfam" id="PF01433">
    <property type="entry name" value="Peptidase_M1"/>
    <property type="match status" value="1"/>
</dbReference>
<feature type="domain" description="Peptidase M1 membrane alanine aminopeptidase" evidence="2">
    <location>
        <begin position="369"/>
        <end position="550"/>
    </location>
</feature>
<evidence type="ECO:0000313" key="4">
    <source>
        <dbReference type="Proteomes" id="UP001589654"/>
    </source>
</evidence>
<feature type="signal peptide" evidence="1">
    <location>
        <begin position="1"/>
        <end position="23"/>
    </location>
</feature>
<feature type="chain" id="PRO_5045218977" evidence="1">
    <location>
        <begin position="24"/>
        <end position="651"/>
    </location>
</feature>
<dbReference type="EC" id="3.4.11.-" evidence="3"/>
<comment type="caution">
    <text evidence="3">The sequence shown here is derived from an EMBL/GenBank/DDBJ whole genome shotgun (WGS) entry which is preliminary data.</text>
</comment>
<dbReference type="EMBL" id="JBHMEW010000008">
    <property type="protein sequence ID" value="MFB9210675.1"/>
    <property type="molecule type" value="Genomic_DNA"/>
</dbReference>
<keyword evidence="4" id="KW-1185">Reference proteome</keyword>
<proteinExistence type="predicted"/>
<name>A0ABV5J1K2_9BACT</name>
<protein>
    <submittedName>
        <fullName evidence="3">M1 family metallopeptidase</fullName>
        <ecNumber evidence="3">3.4.11.-</ecNumber>
    </submittedName>
</protein>
<organism evidence="3 4">
    <name type="scientific">Echinicola jeungdonensis</name>
    <dbReference type="NCBI Taxonomy" id="709343"/>
    <lineage>
        <taxon>Bacteria</taxon>
        <taxon>Pseudomonadati</taxon>
        <taxon>Bacteroidota</taxon>
        <taxon>Cytophagia</taxon>
        <taxon>Cytophagales</taxon>
        <taxon>Cyclobacteriaceae</taxon>
        <taxon>Echinicola</taxon>
    </lineage>
</organism>
<dbReference type="Gene3D" id="1.10.390.10">
    <property type="entry name" value="Neutral Protease Domain 2"/>
    <property type="match status" value="1"/>
</dbReference>
<dbReference type="Proteomes" id="UP001589654">
    <property type="component" value="Unassembled WGS sequence"/>
</dbReference>
<evidence type="ECO:0000313" key="3">
    <source>
        <dbReference type="EMBL" id="MFB9210675.1"/>
    </source>
</evidence>
<gene>
    <name evidence="3" type="ORF">ACFFUR_02570</name>
</gene>
<accession>A0ABV5J1K2</accession>
<sequence>MKYTLEKSLLLLVALCFGSLTYAQNVENNNQGDFDEFMYRQGSSFRSASGKPGPEYWQNKADYQIEATLNDEDHTIVGNVTIQYTNNSPEALNFVWLQLEQNRFTENSRGTLTTPIQGNRYSGDTNGGYSLSNVSAKVGRRGDVSDKYLITDTRMQVFMAEPIPANGGEATISMSFEYKIPIKGMDRMGRVEVEDGVIYALAQWYPRMAVFDDVEGWNVEPYLGAGEFYLEYGNFDYKITAPYDHIVVGSGQLQNPSDVLTRTQQDRLDKASKSDTAVYIVKPEEVTDSTKMVKQEGNLTWHFNIENARDVAFASSKAFIWDAAKIDLPSGKQIMAQSVYPKESDGEEAWSRSTEYSKASVEHYSEMWYEYPYPTAINVAADIGGMEYPGLNFCSYESKGESLWGVTDHEFGHNWFPMIVGSNERRYPWMDEGFNTFINHYSSLRFNEGEYGSDLHQTRKYLKWFTNESREGIETYPDVVDTRNLGMVAYMKPAIGLIMLREYVLGEERFDNAFKSYIETWAYKHPQPRDFFNHIENVAGENLSWFWQGWFYGNENIDLSLAAVYPYGGNYLIALSNEGGVPMPVLLEITFEDGSSERITLPVEIWQRGDEWNHLYETDKKVVGIEIDPDKILPDINISNDKWPAAIYTEN</sequence>
<dbReference type="GO" id="GO:0004177">
    <property type="term" value="F:aminopeptidase activity"/>
    <property type="evidence" value="ECO:0007669"/>
    <property type="project" value="UniProtKB-KW"/>
</dbReference>
<evidence type="ECO:0000259" key="2">
    <source>
        <dbReference type="Pfam" id="PF01433"/>
    </source>
</evidence>
<keyword evidence="1" id="KW-0732">Signal</keyword>
<evidence type="ECO:0000256" key="1">
    <source>
        <dbReference type="SAM" id="SignalP"/>
    </source>
</evidence>
<keyword evidence="3" id="KW-0031">Aminopeptidase</keyword>
<dbReference type="InterPro" id="IPR027268">
    <property type="entry name" value="Peptidase_M4/M1_CTD_sf"/>
</dbReference>
<keyword evidence="3" id="KW-0378">Hydrolase</keyword>
<dbReference type="InterPro" id="IPR014782">
    <property type="entry name" value="Peptidase_M1_dom"/>
</dbReference>
<dbReference type="SUPFAM" id="SSF55486">
    <property type="entry name" value="Metalloproteases ('zincins'), catalytic domain"/>
    <property type="match status" value="1"/>
</dbReference>
<keyword evidence="3" id="KW-0645">Protease</keyword>
<reference evidence="3 4" key="1">
    <citation type="submission" date="2024-09" db="EMBL/GenBank/DDBJ databases">
        <authorList>
            <person name="Sun Q."/>
            <person name="Mori K."/>
        </authorList>
    </citation>
    <scope>NUCLEOTIDE SEQUENCE [LARGE SCALE GENOMIC DNA]</scope>
    <source>
        <strain evidence="3 4">CECT 7682</strain>
    </source>
</reference>